<accession>A0A6M4GTU1</accession>
<proteinExistence type="inferred from homology"/>
<dbReference type="InterPro" id="IPR041891">
    <property type="entry name" value="Alpha_CA_prokaryot-like"/>
</dbReference>
<dbReference type="InterPro" id="IPR023561">
    <property type="entry name" value="Carbonic_anhydrase_a-class"/>
</dbReference>
<feature type="chain" id="PRO_5026700430" description="carbonic anhydrase" evidence="7">
    <location>
        <begin position="25"/>
        <end position="250"/>
    </location>
</feature>
<comment type="catalytic activity">
    <reaction evidence="6">
        <text>hydrogencarbonate + H(+) = CO2 + H2O</text>
        <dbReference type="Rhea" id="RHEA:10748"/>
        <dbReference type="ChEBI" id="CHEBI:15377"/>
        <dbReference type="ChEBI" id="CHEBI:15378"/>
        <dbReference type="ChEBI" id="CHEBI:16526"/>
        <dbReference type="ChEBI" id="CHEBI:17544"/>
        <dbReference type="EC" id="4.2.1.1"/>
    </reaction>
</comment>
<comment type="similarity">
    <text evidence="1">Belongs to the alpha-carbonic anhydrase family.</text>
</comment>
<evidence type="ECO:0000256" key="1">
    <source>
        <dbReference type="ARBA" id="ARBA00010718"/>
    </source>
</evidence>
<keyword evidence="7" id="KW-0732">Signal</keyword>
<evidence type="ECO:0000256" key="7">
    <source>
        <dbReference type="SAM" id="SignalP"/>
    </source>
</evidence>
<dbReference type="PANTHER" id="PTHR18952:SF265">
    <property type="entry name" value="CARBONIC ANHYDRASE"/>
    <property type="match status" value="1"/>
</dbReference>
<protein>
    <recommendedName>
        <fullName evidence="2">carbonic anhydrase</fullName>
        <ecNumber evidence="2">4.2.1.1</ecNumber>
    </recommendedName>
</protein>
<evidence type="ECO:0000313" key="10">
    <source>
        <dbReference type="Proteomes" id="UP000501534"/>
    </source>
</evidence>
<keyword evidence="3" id="KW-0479">Metal-binding</keyword>
<dbReference type="Gene3D" id="3.10.200.10">
    <property type="entry name" value="Alpha carbonic anhydrase"/>
    <property type="match status" value="1"/>
</dbReference>
<sequence>MKIVQALALTSAAVALCAAIPAMAEGGHWGYTGHGGPKEWGTLDPAFSTCKLGKHQSPIDIHGAKAADLPAIQFDYKPSALKVIDNGHTIQVNYAPGSTIDVGGSKYELLQFHFHHPSEEKVNGKPHAMVAHLVHRNAEGKLAVVAVLLDKGGNSDVIDAIWKNLPKEKEKEVAVEGVTIDVAKLLPANRGYYAFEGSLTTPPCSEDVRWLVLKSPVKIASAQVAAFGKLYPMNARPTQPLNGRSLQASK</sequence>
<dbReference type="Pfam" id="PF00194">
    <property type="entry name" value="Carb_anhydrase"/>
    <property type="match status" value="1"/>
</dbReference>
<dbReference type="EMBL" id="CP053069">
    <property type="protein sequence ID" value="QJR10442.1"/>
    <property type="molecule type" value="Genomic_DNA"/>
</dbReference>
<keyword evidence="10" id="KW-1185">Reference proteome</keyword>
<evidence type="ECO:0000313" key="9">
    <source>
        <dbReference type="EMBL" id="QJR10442.1"/>
    </source>
</evidence>
<name>A0A6M4GTU1_9PROT</name>
<evidence type="ECO:0000256" key="6">
    <source>
        <dbReference type="ARBA" id="ARBA00048348"/>
    </source>
</evidence>
<dbReference type="GO" id="GO:0008270">
    <property type="term" value="F:zinc ion binding"/>
    <property type="evidence" value="ECO:0007669"/>
    <property type="project" value="InterPro"/>
</dbReference>
<evidence type="ECO:0000256" key="2">
    <source>
        <dbReference type="ARBA" id="ARBA00012925"/>
    </source>
</evidence>
<dbReference type="InterPro" id="IPR036398">
    <property type="entry name" value="CA_dom_sf"/>
</dbReference>
<dbReference type="AlphaFoldDB" id="A0A6M4GTU1"/>
<dbReference type="SMART" id="SM01057">
    <property type="entry name" value="Carb_anhydrase"/>
    <property type="match status" value="1"/>
</dbReference>
<gene>
    <name evidence="9" type="primary">cah</name>
    <name evidence="9" type="ORF">DSM104443_01506</name>
</gene>
<dbReference type="KEGG" id="uru:DSM104443_01506"/>
<dbReference type="Proteomes" id="UP000501534">
    <property type="component" value="Chromosome"/>
</dbReference>
<dbReference type="PANTHER" id="PTHR18952">
    <property type="entry name" value="CARBONIC ANHYDRASE"/>
    <property type="match status" value="1"/>
</dbReference>
<dbReference type="CDD" id="cd03124">
    <property type="entry name" value="alpha_CA_prokaryotic_like"/>
    <property type="match status" value="1"/>
</dbReference>
<dbReference type="PROSITE" id="PS51144">
    <property type="entry name" value="ALPHA_CA_2"/>
    <property type="match status" value="1"/>
</dbReference>
<organism evidence="9 10">
    <name type="scientific">Usitatibacter rugosus</name>
    <dbReference type="NCBI Taxonomy" id="2732067"/>
    <lineage>
        <taxon>Bacteria</taxon>
        <taxon>Pseudomonadati</taxon>
        <taxon>Pseudomonadota</taxon>
        <taxon>Betaproteobacteria</taxon>
        <taxon>Nitrosomonadales</taxon>
        <taxon>Usitatibacteraceae</taxon>
        <taxon>Usitatibacter</taxon>
    </lineage>
</organism>
<reference evidence="9 10" key="1">
    <citation type="submission" date="2020-04" db="EMBL/GenBank/DDBJ databases">
        <title>Usitatibacter rugosus gen. nov., sp. nov. and Usitatibacter palustris sp. nov., novel members of Usitatibacteraceae fam. nov. within the order Nitrosomonadales isolated from soil.</title>
        <authorList>
            <person name="Huber K.J."/>
            <person name="Neumann-Schaal M."/>
            <person name="Geppert A."/>
            <person name="Luckner M."/>
            <person name="Wanner G."/>
            <person name="Overmann J."/>
        </authorList>
    </citation>
    <scope>NUCLEOTIDE SEQUENCE [LARGE SCALE GENOMIC DNA]</scope>
    <source>
        <strain evidence="9 10">0125_3</strain>
    </source>
</reference>
<feature type="signal peptide" evidence="7">
    <location>
        <begin position="1"/>
        <end position="24"/>
    </location>
</feature>
<evidence type="ECO:0000256" key="3">
    <source>
        <dbReference type="ARBA" id="ARBA00022723"/>
    </source>
</evidence>
<evidence type="ECO:0000256" key="4">
    <source>
        <dbReference type="ARBA" id="ARBA00022833"/>
    </source>
</evidence>
<dbReference type="EC" id="4.2.1.1" evidence="2"/>
<dbReference type="SUPFAM" id="SSF51069">
    <property type="entry name" value="Carbonic anhydrase"/>
    <property type="match status" value="1"/>
</dbReference>
<feature type="domain" description="Alpha-carbonic anhydrase" evidence="8">
    <location>
        <begin position="27"/>
        <end position="250"/>
    </location>
</feature>
<evidence type="ECO:0000259" key="8">
    <source>
        <dbReference type="PROSITE" id="PS51144"/>
    </source>
</evidence>
<keyword evidence="5 9" id="KW-0456">Lyase</keyword>
<dbReference type="RefSeq" id="WP_171090956.1">
    <property type="nucleotide sequence ID" value="NZ_CP053069.1"/>
</dbReference>
<dbReference type="GO" id="GO:0004089">
    <property type="term" value="F:carbonate dehydratase activity"/>
    <property type="evidence" value="ECO:0007669"/>
    <property type="project" value="UniProtKB-EC"/>
</dbReference>
<evidence type="ECO:0000256" key="5">
    <source>
        <dbReference type="ARBA" id="ARBA00023239"/>
    </source>
</evidence>
<keyword evidence="4" id="KW-0862">Zinc</keyword>
<dbReference type="InterPro" id="IPR001148">
    <property type="entry name" value="CA_dom"/>
</dbReference>